<dbReference type="EMBL" id="RCMK01000675">
    <property type="protein sequence ID" value="KAG2916744.1"/>
    <property type="molecule type" value="Genomic_DNA"/>
</dbReference>
<dbReference type="EMBL" id="RCMI01000869">
    <property type="protein sequence ID" value="KAG2895551.1"/>
    <property type="molecule type" value="Genomic_DNA"/>
</dbReference>
<gene>
    <name evidence="2" type="ORF">PC113_g18302</name>
    <name evidence="3" type="ORF">PC115_g17775</name>
    <name evidence="4" type="ORF">PC117_g17651</name>
    <name evidence="5" type="ORF">PC118_g18061</name>
</gene>
<dbReference type="Proteomes" id="UP000697107">
    <property type="component" value="Unassembled WGS sequence"/>
</dbReference>
<dbReference type="Proteomes" id="UP000735874">
    <property type="component" value="Unassembled WGS sequence"/>
</dbReference>
<proteinExistence type="predicted"/>
<comment type="caution">
    <text evidence="4">The sequence shown here is derived from an EMBL/GenBank/DDBJ whole genome shotgun (WGS) entry which is preliminary data.</text>
</comment>
<evidence type="ECO:0000256" key="1">
    <source>
        <dbReference type="SAM" id="MobiDB-lite"/>
    </source>
</evidence>
<dbReference type="AlphaFoldDB" id="A0A8T1CA26"/>
<organism evidence="4 6">
    <name type="scientific">Phytophthora cactorum</name>
    <dbReference type="NCBI Taxonomy" id="29920"/>
    <lineage>
        <taxon>Eukaryota</taxon>
        <taxon>Sar</taxon>
        <taxon>Stramenopiles</taxon>
        <taxon>Oomycota</taxon>
        <taxon>Peronosporomycetes</taxon>
        <taxon>Peronosporales</taxon>
        <taxon>Peronosporaceae</taxon>
        <taxon>Phytophthora</taxon>
    </lineage>
</organism>
<evidence type="ECO:0000313" key="2">
    <source>
        <dbReference type="EMBL" id="KAG2844909.1"/>
    </source>
</evidence>
<evidence type="ECO:0000313" key="6">
    <source>
        <dbReference type="Proteomes" id="UP000736787"/>
    </source>
</evidence>
<protein>
    <submittedName>
        <fullName evidence="4">Uncharacterized protein</fullName>
    </submittedName>
</protein>
<sequence length="112" mass="11596">MSLGRAALFKGRNEADIGGGTGVGDAASQAVATRRRDPGAVSATNATGGILRDSEAGVDVGVTLPAGHSLLGVEGAGDVLVVASKDVKPSNSKSLLRRRIWRTWQRSRCRAR</sequence>
<dbReference type="EMBL" id="RCMG01000850">
    <property type="protein sequence ID" value="KAG2844909.1"/>
    <property type="molecule type" value="Genomic_DNA"/>
</dbReference>
<evidence type="ECO:0000313" key="4">
    <source>
        <dbReference type="EMBL" id="KAG2916744.1"/>
    </source>
</evidence>
<feature type="region of interest" description="Disordered" evidence="1">
    <location>
        <begin position="13"/>
        <end position="48"/>
    </location>
</feature>
<dbReference type="Proteomes" id="UP000774804">
    <property type="component" value="Unassembled WGS sequence"/>
</dbReference>
<evidence type="ECO:0000313" key="3">
    <source>
        <dbReference type="EMBL" id="KAG2895551.1"/>
    </source>
</evidence>
<evidence type="ECO:0000313" key="5">
    <source>
        <dbReference type="EMBL" id="KAG2968345.1"/>
    </source>
</evidence>
<accession>A0A8T1CA26</accession>
<reference evidence="4" key="1">
    <citation type="submission" date="2018-10" db="EMBL/GenBank/DDBJ databases">
        <title>Effector identification in a new, highly contiguous assembly of the strawberry crown rot pathogen Phytophthora cactorum.</title>
        <authorList>
            <person name="Armitage A.D."/>
            <person name="Nellist C.F."/>
            <person name="Bates H."/>
            <person name="Vickerstaff R.J."/>
            <person name="Harrison R.J."/>
        </authorList>
    </citation>
    <scope>NUCLEOTIDE SEQUENCE</scope>
    <source>
        <strain evidence="2">15-7</strain>
        <strain evidence="3">4032</strain>
        <strain evidence="4">4040</strain>
        <strain evidence="5">P415</strain>
    </source>
</reference>
<name>A0A8T1CA26_9STRA</name>
<dbReference type="EMBL" id="RCML01000867">
    <property type="protein sequence ID" value="KAG2968345.1"/>
    <property type="molecule type" value="Genomic_DNA"/>
</dbReference>
<dbReference type="Proteomes" id="UP000736787">
    <property type="component" value="Unassembled WGS sequence"/>
</dbReference>